<keyword evidence="4 7" id="KW-0255">Endonuclease</keyword>
<dbReference type="InterPro" id="IPR002036">
    <property type="entry name" value="YbeY"/>
</dbReference>
<keyword evidence="10" id="KW-1185">Reference proteome</keyword>
<evidence type="ECO:0000256" key="8">
    <source>
        <dbReference type="SAM" id="MobiDB-lite"/>
    </source>
</evidence>
<name>A0A316GF43_9RHOB</name>
<dbReference type="Gene3D" id="3.40.390.30">
    <property type="entry name" value="Metalloproteases ('zincins'), catalytic domain"/>
    <property type="match status" value="1"/>
</dbReference>
<dbReference type="NCBIfam" id="TIGR00043">
    <property type="entry name" value="rRNA maturation RNase YbeY"/>
    <property type="match status" value="1"/>
</dbReference>
<evidence type="ECO:0000256" key="5">
    <source>
        <dbReference type="ARBA" id="ARBA00022801"/>
    </source>
</evidence>
<dbReference type="PANTHER" id="PTHR46986:SF1">
    <property type="entry name" value="ENDORIBONUCLEASE YBEY, CHLOROPLASTIC"/>
    <property type="match status" value="1"/>
</dbReference>
<sequence length="169" mass="18084">MARPMEIDILIENDAWDEAALEAAARAAFEATLDALGLDPAGFCVSILACGDDRIAALNAEFRGKPTPTNVLSWPSEERGAQTPGAMPDLPEADRDGPPEELGDIALAHGVLTREAVEAGKPFEHHLTHLLVHGLLHLLGFDHITDPDAGLMEGLETRILARLGLPDPY</sequence>
<reference evidence="9 10" key="1">
    <citation type="submission" date="2018-05" db="EMBL/GenBank/DDBJ databases">
        <title>Genomic Encyclopedia of Type Strains, Phase IV (KMG-IV): sequencing the most valuable type-strain genomes for metagenomic binning, comparative biology and taxonomic classification.</title>
        <authorList>
            <person name="Goeker M."/>
        </authorList>
    </citation>
    <scope>NUCLEOTIDE SEQUENCE [LARGE SCALE GENOMIC DNA]</scope>
    <source>
        <strain evidence="9 10">DSM 16097</strain>
    </source>
</reference>
<dbReference type="GO" id="GO:0006364">
    <property type="term" value="P:rRNA processing"/>
    <property type="evidence" value="ECO:0007669"/>
    <property type="project" value="UniProtKB-UniRule"/>
</dbReference>
<organism evidence="9 10">
    <name type="scientific">Roseicyclus mahoneyensis</name>
    <dbReference type="NCBI Taxonomy" id="164332"/>
    <lineage>
        <taxon>Bacteria</taxon>
        <taxon>Pseudomonadati</taxon>
        <taxon>Pseudomonadota</taxon>
        <taxon>Alphaproteobacteria</taxon>
        <taxon>Rhodobacterales</taxon>
        <taxon>Roseobacteraceae</taxon>
        <taxon>Roseicyclus</taxon>
    </lineage>
</organism>
<dbReference type="HAMAP" id="MF_00009">
    <property type="entry name" value="Endoribonucl_YbeY"/>
    <property type="match status" value="1"/>
</dbReference>
<keyword evidence="7" id="KW-0698">rRNA processing</keyword>
<evidence type="ECO:0000256" key="2">
    <source>
        <dbReference type="ARBA" id="ARBA00022722"/>
    </source>
</evidence>
<dbReference type="PANTHER" id="PTHR46986">
    <property type="entry name" value="ENDORIBONUCLEASE YBEY, CHLOROPLASTIC"/>
    <property type="match status" value="1"/>
</dbReference>
<dbReference type="GO" id="GO:0004521">
    <property type="term" value="F:RNA endonuclease activity"/>
    <property type="evidence" value="ECO:0007669"/>
    <property type="project" value="UniProtKB-UniRule"/>
</dbReference>
<dbReference type="InterPro" id="IPR023091">
    <property type="entry name" value="MetalPrtase_cat_dom_sf_prd"/>
</dbReference>
<dbReference type="GO" id="GO:0005737">
    <property type="term" value="C:cytoplasm"/>
    <property type="evidence" value="ECO:0007669"/>
    <property type="project" value="UniProtKB-SubCell"/>
</dbReference>
<evidence type="ECO:0000256" key="6">
    <source>
        <dbReference type="ARBA" id="ARBA00022833"/>
    </source>
</evidence>
<dbReference type="EC" id="3.1.-.-" evidence="7"/>
<comment type="caution">
    <text evidence="9">The sequence shown here is derived from an EMBL/GenBank/DDBJ whole genome shotgun (WGS) entry which is preliminary data.</text>
</comment>
<feature type="binding site" evidence="7">
    <location>
        <position position="137"/>
    </location>
    <ligand>
        <name>Zn(2+)</name>
        <dbReference type="ChEBI" id="CHEBI:29105"/>
        <note>catalytic</note>
    </ligand>
</feature>
<proteinExistence type="inferred from homology"/>
<evidence type="ECO:0000313" key="10">
    <source>
        <dbReference type="Proteomes" id="UP000245708"/>
    </source>
</evidence>
<gene>
    <name evidence="7" type="primary">ybeY</name>
    <name evidence="9" type="ORF">C7455_11129</name>
</gene>
<comment type="cofactor">
    <cofactor evidence="7">
        <name>Zn(2+)</name>
        <dbReference type="ChEBI" id="CHEBI:29105"/>
    </cofactor>
    <text evidence="7">Binds 1 zinc ion.</text>
</comment>
<dbReference type="Pfam" id="PF02130">
    <property type="entry name" value="YbeY"/>
    <property type="match status" value="1"/>
</dbReference>
<keyword evidence="2 7" id="KW-0540">Nuclease</keyword>
<feature type="binding site" evidence="7">
    <location>
        <position position="133"/>
    </location>
    <ligand>
        <name>Zn(2+)</name>
        <dbReference type="ChEBI" id="CHEBI:29105"/>
        <note>catalytic</note>
    </ligand>
</feature>
<protein>
    <recommendedName>
        <fullName evidence="7">Endoribonuclease YbeY</fullName>
        <ecNumber evidence="7">3.1.-.-</ecNumber>
    </recommendedName>
</protein>
<dbReference type="Proteomes" id="UP000245708">
    <property type="component" value="Unassembled WGS sequence"/>
</dbReference>
<comment type="similarity">
    <text evidence="1 7">Belongs to the endoribonuclease YbeY family.</text>
</comment>
<dbReference type="InterPro" id="IPR020549">
    <property type="entry name" value="YbeY_CS"/>
</dbReference>
<evidence type="ECO:0000256" key="7">
    <source>
        <dbReference type="HAMAP-Rule" id="MF_00009"/>
    </source>
</evidence>
<evidence type="ECO:0000256" key="4">
    <source>
        <dbReference type="ARBA" id="ARBA00022759"/>
    </source>
</evidence>
<keyword evidence="7" id="KW-0690">Ribosome biogenesis</keyword>
<accession>A0A316GF43</accession>
<dbReference type="PROSITE" id="PS01306">
    <property type="entry name" value="UPF0054"/>
    <property type="match status" value="1"/>
</dbReference>
<evidence type="ECO:0000256" key="3">
    <source>
        <dbReference type="ARBA" id="ARBA00022723"/>
    </source>
</evidence>
<comment type="subcellular location">
    <subcellularLocation>
        <location evidence="7">Cytoplasm</location>
    </subcellularLocation>
</comment>
<feature type="region of interest" description="Disordered" evidence="8">
    <location>
        <begin position="69"/>
        <end position="99"/>
    </location>
</feature>
<keyword evidence="3 7" id="KW-0479">Metal-binding</keyword>
<dbReference type="EMBL" id="QGGW01000011">
    <property type="protein sequence ID" value="PWK57980.1"/>
    <property type="molecule type" value="Genomic_DNA"/>
</dbReference>
<keyword evidence="7" id="KW-0963">Cytoplasm</keyword>
<feature type="binding site" evidence="7">
    <location>
        <position position="143"/>
    </location>
    <ligand>
        <name>Zn(2+)</name>
        <dbReference type="ChEBI" id="CHEBI:29105"/>
        <note>catalytic</note>
    </ligand>
</feature>
<keyword evidence="6 7" id="KW-0862">Zinc</keyword>
<dbReference type="SUPFAM" id="SSF55486">
    <property type="entry name" value="Metalloproteases ('zincins'), catalytic domain"/>
    <property type="match status" value="1"/>
</dbReference>
<evidence type="ECO:0000313" key="9">
    <source>
        <dbReference type="EMBL" id="PWK57980.1"/>
    </source>
</evidence>
<dbReference type="GO" id="GO:0008270">
    <property type="term" value="F:zinc ion binding"/>
    <property type="evidence" value="ECO:0007669"/>
    <property type="project" value="UniProtKB-UniRule"/>
</dbReference>
<keyword evidence="5 7" id="KW-0378">Hydrolase</keyword>
<dbReference type="GO" id="GO:0004222">
    <property type="term" value="F:metalloendopeptidase activity"/>
    <property type="evidence" value="ECO:0007669"/>
    <property type="project" value="InterPro"/>
</dbReference>
<dbReference type="AlphaFoldDB" id="A0A316GF43"/>
<evidence type="ECO:0000256" key="1">
    <source>
        <dbReference type="ARBA" id="ARBA00010875"/>
    </source>
</evidence>
<comment type="function">
    <text evidence="7">Single strand-specific metallo-endoribonuclease involved in late-stage 70S ribosome quality control and in maturation of the 3' terminus of the 16S rRNA.</text>
</comment>